<feature type="domain" description="Carbohydrate kinase PfkB" evidence="3">
    <location>
        <begin position="37"/>
        <end position="302"/>
    </location>
</feature>
<dbReference type="InterPro" id="IPR002173">
    <property type="entry name" value="Carboh/pur_kinase_PfkB_CS"/>
</dbReference>
<dbReference type="PANTHER" id="PTHR10584:SF166">
    <property type="entry name" value="RIBOKINASE"/>
    <property type="match status" value="1"/>
</dbReference>
<dbReference type="Pfam" id="PF00294">
    <property type="entry name" value="PfkB"/>
    <property type="match status" value="1"/>
</dbReference>
<keyword evidence="2" id="KW-0418">Kinase</keyword>
<dbReference type="PROSITE" id="PS00583">
    <property type="entry name" value="PFKB_KINASES_1"/>
    <property type="match status" value="1"/>
</dbReference>
<dbReference type="EMBL" id="PFQK01000087">
    <property type="protein sequence ID" value="PJC81379.1"/>
    <property type="molecule type" value="Genomic_DNA"/>
</dbReference>
<evidence type="ECO:0000313" key="5">
    <source>
        <dbReference type="Proteomes" id="UP000229370"/>
    </source>
</evidence>
<name>A0A2M8GLN8_9BACT</name>
<dbReference type="Gene3D" id="3.40.1190.20">
    <property type="match status" value="1"/>
</dbReference>
<accession>A0A2M8GLN8</accession>
<comment type="caution">
    <text evidence="4">The sequence shown here is derived from an EMBL/GenBank/DDBJ whole genome shotgun (WGS) entry which is preliminary data.</text>
</comment>
<evidence type="ECO:0000313" key="4">
    <source>
        <dbReference type="EMBL" id="PJC81379.1"/>
    </source>
</evidence>
<sequence length="303" mass="34300">MYDFISTGSISIDLYFSGKSFTFSNQRFQLAVGGKYMADHFYTGLGGGGANVAIGVRRQGWRSAIIGIVGNNPFKKIILSKLKKEKVSDIYCDFIDNYYNISAVLLTEKGERSIIHYISPHRHLFSNNNRLRGITKSRFLYLGNLPDVSLTEREIFLNFFKKKSVMTAVNLGVTDCRRSKNQLKPFLDNVNILILNGHEFAELVKSPYKDINFKDDVISWYIPYLRDQIVVVTEGSKGSFVYYLGKIYYQKADKPEKIVDTTGAGDAYTSGFLSQYLKSKDIGKSMYVGTKYATKILMRVGAN</sequence>
<gene>
    <name evidence="4" type="ORF">CO007_04925</name>
</gene>
<dbReference type="PROSITE" id="PS00584">
    <property type="entry name" value="PFKB_KINASES_2"/>
    <property type="match status" value="1"/>
</dbReference>
<dbReference type="GO" id="GO:0016301">
    <property type="term" value="F:kinase activity"/>
    <property type="evidence" value="ECO:0007669"/>
    <property type="project" value="UniProtKB-KW"/>
</dbReference>
<dbReference type="InterPro" id="IPR029056">
    <property type="entry name" value="Ribokinase-like"/>
</dbReference>
<dbReference type="InterPro" id="IPR011611">
    <property type="entry name" value="PfkB_dom"/>
</dbReference>
<evidence type="ECO:0000259" key="3">
    <source>
        <dbReference type="Pfam" id="PF00294"/>
    </source>
</evidence>
<organism evidence="4 5">
    <name type="scientific">Candidatus Roizmanbacteria bacterium CG_4_8_14_3_um_filter_36_10</name>
    <dbReference type="NCBI Taxonomy" id="1974834"/>
    <lineage>
        <taxon>Bacteria</taxon>
        <taxon>Candidatus Roizmaniibacteriota</taxon>
    </lineage>
</organism>
<dbReference type="PANTHER" id="PTHR10584">
    <property type="entry name" value="SUGAR KINASE"/>
    <property type="match status" value="1"/>
</dbReference>
<reference evidence="5" key="1">
    <citation type="submission" date="2017-09" db="EMBL/GenBank/DDBJ databases">
        <title>Depth-based differentiation of microbial function through sediment-hosted aquifers and enrichment of novel symbionts in the deep terrestrial subsurface.</title>
        <authorList>
            <person name="Probst A.J."/>
            <person name="Ladd B."/>
            <person name="Jarett J.K."/>
            <person name="Geller-Mcgrath D.E."/>
            <person name="Sieber C.M.K."/>
            <person name="Emerson J.B."/>
            <person name="Anantharaman K."/>
            <person name="Thomas B.C."/>
            <person name="Malmstrom R."/>
            <person name="Stieglmeier M."/>
            <person name="Klingl A."/>
            <person name="Woyke T."/>
            <person name="Ryan C.M."/>
            <person name="Banfield J.F."/>
        </authorList>
    </citation>
    <scope>NUCLEOTIDE SEQUENCE [LARGE SCALE GENOMIC DNA]</scope>
</reference>
<dbReference type="AlphaFoldDB" id="A0A2M8GLN8"/>
<dbReference type="Proteomes" id="UP000229370">
    <property type="component" value="Unassembled WGS sequence"/>
</dbReference>
<protein>
    <recommendedName>
        <fullName evidence="3">Carbohydrate kinase PfkB domain-containing protein</fullName>
    </recommendedName>
</protein>
<proteinExistence type="predicted"/>
<evidence type="ECO:0000256" key="1">
    <source>
        <dbReference type="ARBA" id="ARBA00022679"/>
    </source>
</evidence>
<keyword evidence="1" id="KW-0808">Transferase</keyword>
<evidence type="ECO:0000256" key="2">
    <source>
        <dbReference type="ARBA" id="ARBA00022777"/>
    </source>
</evidence>
<dbReference type="SUPFAM" id="SSF53613">
    <property type="entry name" value="Ribokinase-like"/>
    <property type="match status" value="1"/>
</dbReference>